<dbReference type="InterPro" id="IPR017459">
    <property type="entry name" value="Glycosyl_Trfase_fam3_N_dom"/>
</dbReference>
<name>A0A1E4TM02_9ASCO</name>
<dbReference type="SUPFAM" id="SSF47648">
    <property type="entry name" value="Nucleoside phosphorylase/phosphoribosyltransferase N-terminal domain"/>
    <property type="match status" value="1"/>
</dbReference>
<keyword evidence="6" id="KW-0822">Tryptophan biosynthesis</keyword>
<evidence type="ECO:0000259" key="11">
    <source>
        <dbReference type="Pfam" id="PF02885"/>
    </source>
</evidence>
<sequence length="356" mass="37517">MATNYLNVLVDSPEQFSDLHTSEFLEQIVSGTIPDAQIAAFLALMKSSKLDKDPAHIAAAASKMLQHAKIIKLNAPLHMADIVGTGGDGHNTYNASTTAAIVAAGAGLHVCKHGNKASSSKSGSADLLMSLGAQLNNVTATSAPDIIDQTKFTFLYAPVFHPAMAKVAPARKALAIPTLFNLLGPLLNPAPIRYRLIGVNSPAIGKLYAESLQLLDRIRQNHSSGIVVCGAESLDEISPAGPTHIWTFDSESIVESTVTPADFGLPSHPLSEVKSGTPEENAEYLTRLLNTPETIPENEPKLDFVLLNAAALLYISGVASSWKDGVVKARESIKSGAAKAAFETFAALSRQAADAS</sequence>
<dbReference type="HAMAP" id="MF_00211">
    <property type="entry name" value="TrpD"/>
    <property type="match status" value="1"/>
</dbReference>
<reference evidence="13" key="1">
    <citation type="submission" date="2016-02" db="EMBL/GenBank/DDBJ databases">
        <title>Comparative genomics of biotechnologically important yeasts.</title>
        <authorList>
            <consortium name="DOE Joint Genome Institute"/>
            <person name="Riley R."/>
            <person name="Haridas S."/>
            <person name="Wolfe K.H."/>
            <person name="Lopes M.R."/>
            <person name="Hittinger C.T."/>
            <person name="Goker M."/>
            <person name="Salamov A."/>
            <person name="Wisecaver J."/>
            <person name="Long T.M."/>
            <person name="Aerts A.L."/>
            <person name="Barry K."/>
            <person name="Choi C."/>
            <person name="Clum A."/>
            <person name="Coughlan A.Y."/>
            <person name="Deshpande S."/>
            <person name="Douglass A.P."/>
            <person name="Hanson S.J."/>
            <person name="Klenk H.-P."/>
            <person name="Labutti K."/>
            <person name="Lapidus A."/>
            <person name="Lindquist E."/>
            <person name="Lipzen A."/>
            <person name="Meier-Kolthoff J.P."/>
            <person name="Ohm R.A."/>
            <person name="Otillar R.P."/>
            <person name="Pangilinan J."/>
            <person name="Peng Y."/>
            <person name="Rokas A."/>
            <person name="Rosa C.A."/>
            <person name="Scheuner C."/>
            <person name="Sibirny A.A."/>
            <person name="Slot J.C."/>
            <person name="Stielow J.B."/>
            <person name="Sun H."/>
            <person name="Kurtzman C.P."/>
            <person name="Blackwell M."/>
            <person name="Jeffries T.W."/>
            <person name="Grigoriev I.V."/>
        </authorList>
    </citation>
    <scope>NUCLEOTIDE SEQUENCE [LARGE SCALE GENOMIC DNA]</scope>
    <source>
        <strain evidence="13">NRRL Y-17796</strain>
    </source>
</reference>
<keyword evidence="7" id="KW-0057">Aromatic amino acid biosynthesis</keyword>
<evidence type="ECO:0000256" key="9">
    <source>
        <dbReference type="ARBA" id="ARBA00071401"/>
    </source>
</evidence>
<keyword evidence="13" id="KW-1185">Reference proteome</keyword>
<keyword evidence="3" id="KW-0028">Amino-acid biosynthesis</keyword>
<dbReference type="Proteomes" id="UP000095023">
    <property type="component" value="Unassembled WGS sequence"/>
</dbReference>
<dbReference type="Pfam" id="PF00591">
    <property type="entry name" value="Glycos_transf_3"/>
    <property type="match status" value="1"/>
</dbReference>
<accession>A0A1E4TM02</accession>
<protein>
    <recommendedName>
        <fullName evidence="9">Anthranilate phosphoribosyltransferase</fullName>
        <ecNumber evidence="2">2.4.2.18</ecNumber>
    </recommendedName>
</protein>
<dbReference type="SUPFAM" id="SSF52418">
    <property type="entry name" value="Nucleoside phosphorylase/phosphoribosyltransferase catalytic domain"/>
    <property type="match status" value="1"/>
</dbReference>
<evidence type="ECO:0000256" key="6">
    <source>
        <dbReference type="ARBA" id="ARBA00022822"/>
    </source>
</evidence>
<dbReference type="InterPro" id="IPR036320">
    <property type="entry name" value="Glycosyl_Trfase_fam3_N_dom_sf"/>
</dbReference>
<dbReference type="EC" id="2.4.2.18" evidence="2"/>
<evidence type="ECO:0000313" key="12">
    <source>
        <dbReference type="EMBL" id="ODV92782.1"/>
    </source>
</evidence>
<gene>
    <name evidence="12" type="ORF">CANCADRAFT_1376</name>
</gene>
<evidence type="ECO:0000259" key="10">
    <source>
        <dbReference type="Pfam" id="PF00591"/>
    </source>
</evidence>
<evidence type="ECO:0000256" key="4">
    <source>
        <dbReference type="ARBA" id="ARBA00022676"/>
    </source>
</evidence>
<organism evidence="12 13">
    <name type="scientific">Tortispora caseinolytica NRRL Y-17796</name>
    <dbReference type="NCBI Taxonomy" id="767744"/>
    <lineage>
        <taxon>Eukaryota</taxon>
        <taxon>Fungi</taxon>
        <taxon>Dikarya</taxon>
        <taxon>Ascomycota</taxon>
        <taxon>Saccharomycotina</taxon>
        <taxon>Trigonopsidomycetes</taxon>
        <taxon>Trigonopsidales</taxon>
        <taxon>Trigonopsidaceae</taxon>
        <taxon>Tortispora</taxon>
    </lineage>
</organism>
<dbReference type="OrthoDB" id="427800at2759"/>
<evidence type="ECO:0000313" key="13">
    <source>
        <dbReference type="Proteomes" id="UP000095023"/>
    </source>
</evidence>
<dbReference type="EMBL" id="KV453841">
    <property type="protein sequence ID" value="ODV92782.1"/>
    <property type="molecule type" value="Genomic_DNA"/>
</dbReference>
<dbReference type="InterPro" id="IPR005940">
    <property type="entry name" value="Anthranilate_Pribosyl_Tfrase"/>
</dbReference>
<keyword evidence="5" id="KW-0808">Transferase</keyword>
<evidence type="ECO:0000256" key="5">
    <source>
        <dbReference type="ARBA" id="ARBA00022679"/>
    </source>
</evidence>
<dbReference type="FunFam" id="3.40.1030.10:FF:000002">
    <property type="entry name" value="Anthranilate phosphoribosyltransferase"/>
    <property type="match status" value="1"/>
</dbReference>
<dbReference type="NCBIfam" id="TIGR01245">
    <property type="entry name" value="trpD"/>
    <property type="match status" value="1"/>
</dbReference>
<dbReference type="GO" id="GO:0000162">
    <property type="term" value="P:L-tryptophan biosynthetic process"/>
    <property type="evidence" value="ECO:0007669"/>
    <property type="project" value="UniProtKB-KW"/>
</dbReference>
<dbReference type="InterPro" id="IPR000312">
    <property type="entry name" value="Glycosyl_Trfase_fam3"/>
</dbReference>
<dbReference type="GO" id="GO:0004048">
    <property type="term" value="F:anthranilate phosphoribosyltransferase activity"/>
    <property type="evidence" value="ECO:0007669"/>
    <property type="project" value="UniProtKB-EC"/>
</dbReference>
<evidence type="ECO:0000256" key="2">
    <source>
        <dbReference type="ARBA" id="ARBA00011948"/>
    </source>
</evidence>
<dbReference type="Pfam" id="PF02885">
    <property type="entry name" value="Glycos_trans_3N"/>
    <property type="match status" value="1"/>
</dbReference>
<feature type="domain" description="Glycosyl transferase family 3 N-terminal" evidence="11">
    <location>
        <begin position="5"/>
        <end position="68"/>
    </location>
</feature>
<feature type="domain" description="Glycosyl transferase family 3" evidence="10">
    <location>
        <begin position="79"/>
        <end position="338"/>
    </location>
</feature>
<proteinExistence type="inferred from homology"/>
<evidence type="ECO:0000256" key="3">
    <source>
        <dbReference type="ARBA" id="ARBA00022605"/>
    </source>
</evidence>
<dbReference type="AlphaFoldDB" id="A0A1E4TM02"/>
<comment type="pathway">
    <text evidence="1">Amino-acid biosynthesis; L-tryptophan biosynthesis; L-tryptophan from chorismate: step 2/5.</text>
</comment>
<dbReference type="GO" id="GO:0005829">
    <property type="term" value="C:cytosol"/>
    <property type="evidence" value="ECO:0007669"/>
    <property type="project" value="TreeGrafter"/>
</dbReference>
<dbReference type="Gene3D" id="1.20.970.10">
    <property type="entry name" value="Transferase, Pyrimidine Nucleoside Phosphorylase, Chain C"/>
    <property type="match status" value="1"/>
</dbReference>
<evidence type="ECO:0000256" key="1">
    <source>
        <dbReference type="ARBA" id="ARBA00004907"/>
    </source>
</evidence>
<keyword evidence="4" id="KW-0328">Glycosyltransferase</keyword>
<dbReference type="PANTHER" id="PTHR43285:SF2">
    <property type="entry name" value="ANTHRANILATE PHOSPHORIBOSYLTRANSFERASE"/>
    <property type="match status" value="1"/>
</dbReference>
<evidence type="ECO:0000256" key="8">
    <source>
        <dbReference type="ARBA" id="ARBA00061500"/>
    </source>
</evidence>
<comment type="similarity">
    <text evidence="8">Belongs to the anthranilate phosphoribosyltransferase family.</text>
</comment>
<dbReference type="PANTHER" id="PTHR43285">
    <property type="entry name" value="ANTHRANILATE PHOSPHORIBOSYLTRANSFERASE"/>
    <property type="match status" value="1"/>
</dbReference>
<dbReference type="Gene3D" id="3.40.1030.10">
    <property type="entry name" value="Nucleoside phosphorylase/phosphoribosyltransferase catalytic domain"/>
    <property type="match status" value="1"/>
</dbReference>
<dbReference type="InterPro" id="IPR035902">
    <property type="entry name" value="Nuc_phospho_transferase"/>
</dbReference>
<evidence type="ECO:0000256" key="7">
    <source>
        <dbReference type="ARBA" id="ARBA00023141"/>
    </source>
</evidence>